<evidence type="ECO:0000313" key="1">
    <source>
        <dbReference type="EMBL" id="CAH2260602.1"/>
    </source>
</evidence>
<dbReference type="Proteomes" id="UP000838756">
    <property type="component" value="Unassembled WGS sequence"/>
</dbReference>
<dbReference type="OrthoDB" id="7478999at2759"/>
<comment type="caution">
    <text evidence="1">The sequence shown here is derived from an EMBL/GenBank/DDBJ whole genome shotgun (WGS) entry which is preliminary data.</text>
</comment>
<dbReference type="EMBL" id="CAKXAJ010026167">
    <property type="protein sequence ID" value="CAH2260602.1"/>
    <property type="molecule type" value="Genomic_DNA"/>
</dbReference>
<accession>A0A8S4SEE0</accession>
<proteinExistence type="predicted"/>
<protein>
    <submittedName>
        <fullName evidence="1">Jg18278 protein</fullName>
    </submittedName>
</protein>
<gene>
    <name evidence="1" type="primary">jg18278</name>
    <name evidence="1" type="ORF">PAEG_LOCUS23769</name>
</gene>
<sequence>MEPDACHHTSISTNCRKAEQEFTTSKSILYFTRLIPRVQGVGPLPPCASQHPKLPTACARGVPYHLTDKVLVTDKWRLNLFELTILNKWKRPVSGSIKASAATSSIVGAAASSAKLAKRRKYENLDSSFIFVPFGVETLVPWGPEATALFKELSKRVIESTGDPRAGSYLGQRISLAIQRGNTASILGTVPRCGGFEVVLDFI</sequence>
<organism evidence="1 2">
    <name type="scientific">Pararge aegeria aegeria</name>
    <dbReference type="NCBI Taxonomy" id="348720"/>
    <lineage>
        <taxon>Eukaryota</taxon>
        <taxon>Metazoa</taxon>
        <taxon>Ecdysozoa</taxon>
        <taxon>Arthropoda</taxon>
        <taxon>Hexapoda</taxon>
        <taxon>Insecta</taxon>
        <taxon>Pterygota</taxon>
        <taxon>Neoptera</taxon>
        <taxon>Endopterygota</taxon>
        <taxon>Lepidoptera</taxon>
        <taxon>Glossata</taxon>
        <taxon>Ditrysia</taxon>
        <taxon>Papilionoidea</taxon>
        <taxon>Nymphalidae</taxon>
        <taxon>Satyrinae</taxon>
        <taxon>Satyrini</taxon>
        <taxon>Parargina</taxon>
        <taxon>Pararge</taxon>
    </lineage>
</organism>
<keyword evidence="2" id="KW-1185">Reference proteome</keyword>
<dbReference type="AlphaFoldDB" id="A0A8S4SEE0"/>
<evidence type="ECO:0000313" key="2">
    <source>
        <dbReference type="Proteomes" id="UP000838756"/>
    </source>
</evidence>
<name>A0A8S4SEE0_9NEOP</name>
<reference evidence="1" key="1">
    <citation type="submission" date="2022-03" db="EMBL/GenBank/DDBJ databases">
        <authorList>
            <person name="Lindestad O."/>
        </authorList>
    </citation>
    <scope>NUCLEOTIDE SEQUENCE</scope>
</reference>